<dbReference type="InterPro" id="IPR011991">
    <property type="entry name" value="ArsR-like_HTH"/>
</dbReference>
<comment type="caution">
    <text evidence="3">The sequence shown here is derived from an EMBL/GenBank/DDBJ whole genome shotgun (WGS) entry which is preliminary data.</text>
</comment>
<evidence type="ECO:0000256" key="1">
    <source>
        <dbReference type="ARBA" id="ARBA00023125"/>
    </source>
</evidence>
<dbReference type="Pfam" id="PF01022">
    <property type="entry name" value="HTH_5"/>
    <property type="match status" value="1"/>
</dbReference>
<gene>
    <name evidence="3" type="ORF">J1TS3_23730</name>
</gene>
<evidence type="ECO:0000259" key="2">
    <source>
        <dbReference type="PROSITE" id="PS50987"/>
    </source>
</evidence>
<dbReference type="EMBL" id="BOQT01000008">
    <property type="protein sequence ID" value="GIN21239.1"/>
    <property type="molecule type" value="Genomic_DNA"/>
</dbReference>
<accession>A0ABQ4K689</accession>
<sequence length="109" mass="12746">MDTTTLSAFAESNRLKIIDLLRDGPLTVGEIANRLQIRQPQASKHLRVLSDAGIVTAEVKGNRRIYHLRSEPFIQLDNWLASYRKIWDEKFNNLDDYLMKMQKENENKE</sequence>
<keyword evidence="1" id="KW-0238">DNA-binding</keyword>
<dbReference type="NCBIfam" id="NF033788">
    <property type="entry name" value="HTH_metalloreg"/>
    <property type="match status" value="1"/>
</dbReference>
<dbReference type="Proteomes" id="UP000680279">
    <property type="component" value="Unassembled WGS sequence"/>
</dbReference>
<dbReference type="InterPro" id="IPR001845">
    <property type="entry name" value="HTH_ArsR_DNA-bd_dom"/>
</dbReference>
<evidence type="ECO:0000313" key="4">
    <source>
        <dbReference type="Proteomes" id="UP000680279"/>
    </source>
</evidence>
<feature type="domain" description="HTH arsR-type" evidence="2">
    <location>
        <begin position="1"/>
        <end position="88"/>
    </location>
</feature>
<organism evidence="3 4">
    <name type="scientific">Siminovitchia fordii</name>
    <dbReference type="NCBI Taxonomy" id="254759"/>
    <lineage>
        <taxon>Bacteria</taxon>
        <taxon>Bacillati</taxon>
        <taxon>Bacillota</taxon>
        <taxon>Bacilli</taxon>
        <taxon>Bacillales</taxon>
        <taxon>Bacillaceae</taxon>
        <taxon>Siminovitchia</taxon>
    </lineage>
</organism>
<dbReference type="InterPro" id="IPR036390">
    <property type="entry name" value="WH_DNA-bd_sf"/>
</dbReference>
<dbReference type="SMART" id="SM00418">
    <property type="entry name" value="HTH_ARSR"/>
    <property type="match status" value="1"/>
</dbReference>
<name>A0ABQ4K689_9BACI</name>
<dbReference type="SUPFAM" id="SSF46785">
    <property type="entry name" value="Winged helix' DNA-binding domain"/>
    <property type="match status" value="1"/>
</dbReference>
<proteinExistence type="predicted"/>
<protein>
    <submittedName>
        <fullName evidence="3">Transcriptional regulator</fullName>
    </submittedName>
</protein>
<dbReference type="PROSITE" id="PS50987">
    <property type="entry name" value="HTH_ARSR_2"/>
    <property type="match status" value="1"/>
</dbReference>
<dbReference type="Gene3D" id="1.10.10.10">
    <property type="entry name" value="Winged helix-like DNA-binding domain superfamily/Winged helix DNA-binding domain"/>
    <property type="match status" value="1"/>
</dbReference>
<dbReference type="InterPro" id="IPR036388">
    <property type="entry name" value="WH-like_DNA-bd_sf"/>
</dbReference>
<dbReference type="PRINTS" id="PR00778">
    <property type="entry name" value="HTHARSR"/>
</dbReference>
<dbReference type="RefSeq" id="WP_018704860.1">
    <property type="nucleotide sequence ID" value="NZ_BOQT01000008.1"/>
</dbReference>
<dbReference type="PANTHER" id="PTHR38600">
    <property type="entry name" value="TRANSCRIPTIONAL REGULATORY PROTEIN"/>
    <property type="match status" value="1"/>
</dbReference>
<reference evidence="3 4" key="1">
    <citation type="submission" date="2021-03" db="EMBL/GenBank/DDBJ databases">
        <title>Antimicrobial resistance genes in bacteria isolated from Japanese honey, and their potential for conferring macrolide and lincosamide resistance in the American foulbrood pathogen Paenibacillus larvae.</title>
        <authorList>
            <person name="Okamoto M."/>
            <person name="Kumagai M."/>
            <person name="Kanamori H."/>
            <person name="Takamatsu D."/>
        </authorList>
    </citation>
    <scope>NUCLEOTIDE SEQUENCE [LARGE SCALE GENOMIC DNA]</scope>
    <source>
        <strain evidence="3 4">J1TS3</strain>
    </source>
</reference>
<dbReference type="CDD" id="cd00090">
    <property type="entry name" value="HTH_ARSR"/>
    <property type="match status" value="1"/>
</dbReference>
<dbReference type="PANTHER" id="PTHR38600:SF1">
    <property type="entry name" value="TRANSCRIPTIONAL REGULATORY PROTEIN"/>
    <property type="match status" value="1"/>
</dbReference>
<keyword evidence="4" id="KW-1185">Reference proteome</keyword>
<evidence type="ECO:0000313" key="3">
    <source>
        <dbReference type="EMBL" id="GIN21239.1"/>
    </source>
</evidence>